<dbReference type="PROSITE" id="PS00107">
    <property type="entry name" value="PROTEIN_KINASE_ATP"/>
    <property type="match status" value="1"/>
</dbReference>
<dbReference type="PROSITE" id="PS50011">
    <property type="entry name" value="PROTEIN_KINASE_DOM"/>
    <property type="match status" value="1"/>
</dbReference>
<feature type="region of interest" description="Disordered" evidence="16">
    <location>
        <begin position="573"/>
        <end position="593"/>
    </location>
</feature>
<dbReference type="InterPro" id="IPR045860">
    <property type="entry name" value="Snake_toxin-like_sf"/>
</dbReference>
<keyword evidence="12 17" id="KW-0472">Membrane</keyword>
<accession>A0ABQ8ITM7</accession>
<dbReference type="InterPro" id="IPR017441">
    <property type="entry name" value="Protein_kinase_ATP_BS"/>
</dbReference>
<comment type="subcellular location">
    <subcellularLocation>
        <location evidence="1">Membrane</location>
    </subcellularLocation>
</comment>
<feature type="transmembrane region" description="Helical" evidence="17">
    <location>
        <begin position="37"/>
        <end position="55"/>
    </location>
</feature>
<dbReference type="SUPFAM" id="SSF57302">
    <property type="entry name" value="Snake toxin-like"/>
    <property type="match status" value="1"/>
</dbReference>
<comment type="catalytic activity">
    <reaction evidence="14">
        <text>D-glucose + ATP = D-glucose 6-phosphate + ADP + H(+)</text>
        <dbReference type="Rhea" id="RHEA:17825"/>
        <dbReference type="ChEBI" id="CHEBI:4167"/>
        <dbReference type="ChEBI" id="CHEBI:15378"/>
        <dbReference type="ChEBI" id="CHEBI:30616"/>
        <dbReference type="ChEBI" id="CHEBI:61548"/>
        <dbReference type="ChEBI" id="CHEBI:456216"/>
        <dbReference type="EC" id="2.7.1.1"/>
    </reaction>
    <physiologicalReaction direction="left-to-right" evidence="14">
        <dbReference type="Rhea" id="RHEA:17826"/>
    </physiologicalReaction>
</comment>
<dbReference type="InterPro" id="IPR022673">
    <property type="entry name" value="Hexokinase_C"/>
</dbReference>
<keyword evidence="9 15" id="KW-0547">Nucleotide-binding</keyword>
<evidence type="ECO:0000259" key="18">
    <source>
        <dbReference type="PROSITE" id="PS50011"/>
    </source>
</evidence>
<gene>
    <name evidence="20" type="primary">ACVR1C</name>
    <name evidence="20" type="ORF">DERP_009356</name>
</gene>
<dbReference type="CDD" id="cd24019">
    <property type="entry name" value="ASKHA_NBD_HK_meta"/>
    <property type="match status" value="1"/>
</dbReference>
<evidence type="ECO:0000256" key="13">
    <source>
        <dbReference type="ARBA" id="ARBA00044613"/>
    </source>
</evidence>
<evidence type="ECO:0000256" key="2">
    <source>
        <dbReference type="ARBA" id="ARBA00004888"/>
    </source>
</evidence>
<evidence type="ECO:0000313" key="20">
    <source>
        <dbReference type="EMBL" id="KAH9413653.1"/>
    </source>
</evidence>
<dbReference type="InterPro" id="IPR022672">
    <property type="entry name" value="Hexokinase_N"/>
</dbReference>
<protein>
    <recommendedName>
        <fullName evidence="5">hexokinase</fullName>
        <ecNumber evidence="5">2.7.1.1</ecNumber>
    </recommendedName>
</protein>
<evidence type="ECO:0000256" key="9">
    <source>
        <dbReference type="ARBA" id="ARBA00022741"/>
    </source>
</evidence>
<feature type="domain" description="Protein kinase" evidence="18">
    <location>
        <begin position="1161"/>
        <end position="1457"/>
    </location>
</feature>
<evidence type="ECO:0000256" key="17">
    <source>
        <dbReference type="SAM" id="Phobius"/>
    </source>
</evidence>
<dbReference type="Gene3D" id="3.30.420.40">
    <property type="match status" value="1"/>
</dbReference>
<dbReference type="Pfam" id="PF00349">
    <property type="entry name" value="Hexokinase_1"/>
    <property type="match status" value="1"/>
</dbReference>
<feature type="compositionally biased region" description="Low complexity" evidence="16">
    <location>
        <begin position="573"/>
        <end position="584"/>
    </location>
</feature>
<dbReference type="Gene3D" id="3.30.200.20">
    <property type="entry name" value="Phosphorylase Kinase, domain 1"/>
    <property type="match status" value="1"/>
</dbReference>
<dbReference type="EMBL" id="NJHN03000120">
    <property type="protein sequence ID" value="KAH9413653.1"/>
    <property type="molecule type" value="Genomic_DNA"/>
</dbReference>
<feature type="compositionally biased region" description="Low complexity" evidence="16">
    <location>
        <begin position="162"/>
        <end position="172"/>
    </location>
</feature>
<comment type="similarity">
    <text evidence="4">Belongs to the hexokinase family.</text>
</comment>
<evidence type="ECO:0000256" key="3">
    <source>
        <dbReference type="ARBA" id="ARBA00005028"/>
    </source>
</evidence>
<dbReference type="Gene3D" id="3.40.367.20">
    <property type="match status" value="2"/>
</dbReference>
<dbReference type="Pfam" id="PF01064">
    <property type="entry name" value="Activin_recp"/>
    <property type="match status" value="1"/>
</dbReference>
<keyword evidence="8" id="KW-0732">Signal</keyword>
<dbReference type="InterPro" id="IPR000472">
    <property type="entry name" value="Activin_recp"/>
</dbReference>
<comment type="caution">
    <text evidence="20">The sequence shown here is derived from an EMBL/GenBank/DDBJ whole genome shotgun (WGS) entry which is preliminary data.</text>
</comment>
<evidence type="ECO:0000259" key="19">
    <source>
        <dbReference type="PROSITE" id="PS51256"/>
    </source>
</evidence>
<dbReference type="PROSITE" id="PS00108">
    <property type="entry name" value="PROTEIN_KINASE_ST"/>
    <property type="match status" value="1"/>
</dbReference>
<dbReference type="CDD" id="cd23598">
    <property type="entry name" value="TFP_LU_ECD_Babo"/>
    <property type="match status" value="1"/>
</dbReference>
<feature type="region of interest" description="Disordered" evidence="16">
    <location>
        <begin position="153"/>
        <end position="172"/>
    </location>
</feature>
<keyword evidence="7" id="KW-0808">Transferase</keyword>
<reference evidence="20 21" key="1">
    <citation type="journal article" date="2018" name="J. Allergy Clin. Immunol.">
        <title>High-quality assembly of Dermatophagoides pteronyssinus genome and transcriptome reveals a wide range of novel allergens.</title>
        <authorList>
            <person name="Liu X.Y."/>
            <person name="Yang K.Y."/>
            <person name="Wang M.Q."/>
            <person name="Kwok J.S."/>
            <person name="Zeng X."/>
            <person name="Yang Z."/>
            <person name="Xiao X.J."/>
            <person name="Lau C.P."/>
            <person name="Li Y."/>
            <person name="Huang Z.M."/>
            <person name="Ba J.G."/>
            <person name="Yim A.K."/>
            <person name="Ouyang C.Y."/>
            <person name="Ngai S.M."/>
            <person name="Chan T.F."/>
            <person name="Leung E.L."/>
            <person name="Liu L."/>
            <person name="Liu Z.G."/>
            <person name="Tsui S.K."/>
        </authorList>
    </citation>
    <scope>NUCLEOTIDE SEQUENCE [LARGE SCALE GENOMIC DNA]</scope>
    <source>
        <strain evidence="20">Derp</strain>
    </source>
</reference>
<keyword evidence="20" id="KW-0675">Receptor</keyword>
<evidence type="ECO:0000256" key="6">
    <source>
        <dbReference type="ARBA" id="ARBA00022527"/>
    </source>
</evidence>
<dbReference type="Pfam" id="PF08515">
    <property type="entry name" value="TGF_beta_GS"/>
    <property type="match status" value="1"/>
</dbReference>
<name>A0ABQ8ITM7_DERPT</name>
<dbReference type="Pfam" id="PF03727">
    <property type="entry name" value="Hexokinase_2"/>
    <property type="match status" value="2"/>
</dbReference>
<dbReference type="Pfam" id="PF07714">
    <property type="entry name" value="PK_Tyr_Ser-Thr"/>
    <property type="match status" value="1"/>
</dbReference>
<keyword evidence="17" id="KW-0812">Transmembrane</keyword>
<dbReference type="InterPro" id="IPR000719">
    <property type="entry name" value="Prot_kinase_dom"/>
</dbReference>
<dbReference type="SMART" id="SM00220">
    <property type="entry name" value="S_TKc"/>
    <property type="match status" value="1"/>
</dbReference>
<evidence type="ECO:0000256" key="1">
    <source>
        <dbReference type="ARBA" id="ARBA00004370"/>
    </source>
</evidence>
<proteinExistence type="inferred from homology"/>
<dbReference type="PROSITE" id="PS51748">
    <property type="entry name" value="HEXOKINASE_2"/>
    <property type="match status" value="2"/>
</dbReference>
<evidence type="ECO:0000256" key="5">
    <source>
        <dbReference type="ARBA" id="ARBA00012324"/>
    </source>
</evidence>
<comment type="pathway">
    <text evidence="3">Carbohydrate metabolism; hexose metabolism.</text>
</comment>
<dbReference type="SUPFAM" id="SSF53067">
    <property type="entry name" value="Actin-like ATPase domain"/>
    <property type="match status" value="4"/>
</dbReference>
<feature type="transmembrane region" description="Helical" evidence="17">
    <location>
        <begin position="1080"/>
        <end position="1103"/>
    </location>
</feature>
<dbReference type="CDD" id="cd14143">
    <property type="entry name" value="STKc_TGFbR1_ACVR1b_ACVR1c"/>
    <property type="match status" value="1"/>
</dbReference>
<evidence type="ECO:0000256" key="4">
    <source>
        <dbReference type="ARBA" id="ARBA00009225"/>
    </source>
</evidence>
<evidence type="ECO:0000256" key="8">
    <source>
        <dbReference type="ARBA" id="ARBA00022729"/>
    </source>
</evidence>
<dbReference type="InterPro" id="IPR011009">
    <property type="entry name" value="Kinase-like_dom_sf"/>
</dbReference>
<evidence type="ECO:0000256" key="7">
    <source>
        <dbReference type="ARBA" id="ARBA00022679"/>
    </source>
</evidence>
<evidence type="ECO:0000256" key="10">
    <source>
        <dbReference type="ARBA" id="ARBA00022777"/>
    </source>
</evidence>
<evidence type="ECO:0000256" key="14">
    <source>
        <dbReference type="ARBA" id="ARBA00048160"/>
    </source>
</evidence>
<dbReference type="PANTHER" id="PTHR19443:SF54">
    <property type="entry name" value="PHOSPHOTRANSFERASE"/>
    <property type="match status" value="1"/>
</dbReference>
<dbReference type="SMART" id="SM00467">
    <property type="entry name" value="GS"/>
    <property type="match status" value="1"/>
</dbReference>
<comment type="pathway">
    <text evidence="2">Carbohydrate degradation; glycolysis; D-glyceraldehyde 3-phosphate and glycerone phosphate from D-glucose: step 1/4.</text>
</comment>
<evidence type="ECO:0000256" key="15">
    <source>
        <dbReference type="PROSITE-ProRule" id="PRU10141"/>
    </source>
</evidence>
<evidence type="ECO:0000256" key="11">
    <source>
        <dbReference type="ARBA" id="ARBA00022840"/>
    </source>
</evidence>
<feature type="binding site" evidence="15">
    <location>
        <position position="1188"/>
    </location>
    <ligand>
        <name>ATP</name>
        <dbReference type="ChEBI" id="CHEBI:30616"/>
    </ligand>
</feature>
<dbReference type="SUPFAM" id="SSF56112">
    <property type="entry name" value="Protein kinase-like (PK-like)"/>
    <property type="match status" value="1"/>
</dbReference>
<dbReference type="InterPro" id="IPR043129">
    <property type="entry name" value="ATPase_NBD"/>
</dbReference>
<dbReference type="PRINTS" id="PR00475">
    <property type="entry name" value="HEXOKINASE"/>
</dbReference>
<feature type="domain" description="GS" evidence="19">
    <location>
        <begin position="1134"/>
        <end position="1160"/>
    </location>
</feature>
<dbReference type="Gene3D" id="2.10.60.10">
    <property type="entry name" value="CD59"/>
    <property type="match status" value="1"/>
</dbReference>
<keyword evidence="11 15" id="KW-0067">ATP-binding</keyword>
<dbReference type="PANTHER" id="PTHR19443">
    <property type="entry name" value="HEXOKINASE"/>
    <property type="match status" value="1"/>
</dbReference>
<evidence type="ECO:0000256" key="16">
    <source>
        <dbReference type="SAM" id="MobiDB-lite"/>
    </source>
</evidence>
<dbReference type="EC" id="2.7.1.1" evidence="5"/>
<evidence type="ECO:0000313" key="21">
    <source>
        <dbReference type="Proteomes" id="UP000887458"/>
    </source>
</evidence>
<dbReference type="InterPro" id="IPR001245">
    <property type="entry name" value="Ser-Thr/Tyr_kinase_cat_dom"/>
</dbReference>
<keyword evidence="21" id="KW-1185">Reference proteome</keyword>
<dbReference type="InterPro" id="IPR003605">
    <property type="entry name" value="GS_dom"/>
</dbReference>
<dbReference type="InterPro" id="IPR008271">
    <property type="entry name" value="Ser/Thr_kinase_AS"/>
</dbReference>
<reference evidence="20 21" key="2">
    <citation type="journal article" date="2022" name="Mol. Biol. Evol.">
        <title>Comparative Genomics Reveals Insights into the Divergent Evolution of Astigmatic Mites and Household Pest Adaptations.</title>
        <authorList>
            <person name="Xiong Q."/>
            <person name="Wan A.T."/>
            <person name="Liu X."/>
            <person name="Fung C.S."/>
            <person name="Xiao X."/>
            <person name="Malainual N."/>
            <person name="Hou J."/>
            <person name="Wang L."/>
            <person name="Wang M."/>
            <person name="Yang K.Y."/>
            <person name="Cui Y."/>
            <person name="Leung E.L."/>
            <person name="Nong W."/>
            <person name="Shin S.K."/>
            <person name="Au S.W."/>
            <person name="Jeong K.Y."/>
            <person name="Chew F.T."/>
            <person name="Hui J.H."/>
            <person name="Leung T.F."/>
            <person name="Tungtrongchitr A."/>
            <person name="Zhong N."/>
            <person name="Liu Z."/>
            <person name="Tsui S.K."/>
        </authorList>
    </citation>
    <scope>NUCLEOTIDE SEQUENCE [LARGE SCALE GENOMIC DNA]</scope>
    <source>
        <strain evidence="20">Derp</strain>
    </source>
</reference>
<dbReference type="InterPro" id="IPR001312">
    <property type="entry name" value="Hexokinase"/>
</dbReference>
<organism evidence="20 21">
    <name type="scientific">Dermatophagoides pteronyssinus</name>
    <name type="common">European house dust mite</name>
    <dbReference type="NCBI Taxonomy" id="6956"/>
    <lineage>
        <taxon>Eukaryota</taxon>
        <taxon>Metazoa</taxon>
        <taxon>Ecdysozoa</taxon>
        <taxon>Arthropoda</taxon>
        <taxon>Chelicerata</taxon>
        <taxon>Arachnida</taxon>
        <taxon>Acari</taxon>
        <taxon>Acariformes</taxon>
        <taxon>Sarcoptiformes</taxon>
        <taxon>Astigmata</taxon>
        <taxon>Psoroptidia</taxon>
        <taxon>Analgoidea</taxon>
        <taxon>Pyroglyphidae</taxon>
        <taxon>Dermatophagoidinae</taxon>
        <taxon>Dermatophagoides</taxon>
    </lineage>
</organism>
<sequence length="1459" mass="167132">MYNNDDGHDIHSCQRKYHKIYPSSTFRMNNNNNKKMFIYNVILLLIICTKTVVVVEKMSSDHKESSYKQKNIELADLLTKQLIVSNEDFEKVSALLSKEFDRGLRSTEDSFVKMYLTYVRSLPNGEENGRFLALDLGGTNVRALLVEFHRSQSESSATESNQKQQQQEPQKGSIEIIDSSIETIPTEIFHGTGEQLFDFIAEFIIEFAFRNKLTGERIALGFSFSFPSIQKGIAEATLVTWTKTFNCSGVVGCDVVQQMIINCECGAFGDNYVIDWALTCWDRQLNYESLNLNKQIHEKLISGMYLPELLRRCLLTLIELGIVFNGKTPIELLQPYSIRTRYMSHIDQDDENDKNNFPNTRIALTNIFNMKNPLFKNGFNDSDVKIIHMINRRITRRSANFVANALRTLANRIDNIDISIAYDGSLICLHPHYRCWVEEKLNEFIKTSEIKKRFRLIRANDGSLYGAAIKKMSSNNNESSNKQQQNIEHADLLTKSLILSHEDFEKISTLLTKEFDRGLRSTKDSIVKMYLTYVRSLPNREEHGRYLALDLGGTNVRVLLLEFHGPPSLLSLKSSQRRQQQQQQEPKKPPIEIIDSSMKPIPTEIFHGTGQQLFDFIAEFIVEFALRNKLAGVRIALGFTFSFPVVQQGLAEATLVTWTKAFNCPGVVGNDVVRLLKASLKRKTHHSIPFIDVVAIINDTTGTLIYGALQDKNCGIGLIVGTGSNACYVEYLSKIEKWPFNYSDPKQVVINCECGAFGDNHVIDWALTNWDRRLNYESLNLNKQIHEKLISGMYLPEILRRCLLTLIELGIVFEGKTPIELFRPYSIKTKYMSFIDQDNENDENNFPNTRKALADMFNSKNPLFKNGFSDSDVKIIHMINRRITRRSANFVANALWTLAIRIDNVDVAIAYDGSLICLHPYYRSWVEEKLNEFIKKTGIKKRFRLIHANDGSLYGAAIVAAICYREKRPKFIKKRLLCHCDICEKNNNTCETDGVCAATLYKESGIIRTSYRCYDKRDLLPPENPVHCQYSKRLQRNVDIHCCVDRDYCNKNFHFNPQLFNTDDDQDFDSVASNYFTKNLSIIISSLAILFCLIIILIVIIVYRRKTQIKTKKKHFINDVEGSVASRDPLIPGPLLKDLLDHTSSGSGLPLLVQRSIARQIQLLEIIGKGRFGEVWRGKWRGEWVAVKIFSSRDEQSWFREVEIYQTVMLRNDNILGFIAADNKDNGTWTQLWLITDYHERGSLFDFLSKNTVDIAGMLKMASSIANGLAHLHMEILGTQGKPAIAHRDLKSKNILVKMNGTCAIADLGLAVRYDSLTNSVDIPPNPRVGTKRYLAPEVLDESININHFDSFKRADIYSFGLCIWEIARRCNVGGIYDEYQLPYFDVVPFDPTIDDMKKIVCTERQRPQIPNRWQSCEALRIMSKIMKECWYHNAAARLTALRIKKTIVNLEAQEDLKM</sequence>
<keyword evidence="17" id="KW-1133">Transmembrane helix</keyword>
<dbReference type="Gene3D" id="1.10.510.10">
    <property type="entry name" value="Transferase(Phosphotransferase) domain 1"/>
    <property type="match status" value="1"/>
</dbReference>
<evidence type="ECO:0000256" key="12">
    <source>
        <dbReference type="ARBA" id="ARBA00023136"/>
    </source>
</evidence>
<keyword evidence="6" id="KW-0723">Serine/threonine-protein kinase</keyword>
<dbReference type="Proteomes" id="UP000887458">
    <property type="component" value="Unassembled WGS sequence"/>
</dbReference>
<dbReference type="PROSITE" id="PS51256">
    <property type="entry name" value="GS"/>
    <property type="match status" value="1"/>
</dbReference>
<comment type="catalytic activity">
    <reaction evidence="13">
        <text>a D-hexose + ATP = a D-hexose 6-phosphate + ADP + H(+)</text>
        <dbReference type="Rhea" id="RHEA:22740"/>
        <dbReference type="ChEBI" id="CHEBI:4194"/>
        <dbReference type="ChEBI" id="CHEBI:15378"/>
        <dbReference type="ChEBI" id="CHEBI:30616"/>
        <dbReference type="ChEBI" id="CHEBI:229467"/>
        <dbReference type="ChEBI" id="CHEBI:456216"/>
        <dbReference type="EC" id="2.7.1.1"/>
    </reaction>
    <physiologicalReaction direction="left-to-right" evidence="13">
        <dbReference type="Rhea" id="RHEA:22741"/>
    </physiologicalReaction>
</comment>
<keyword evidence="10" id="KW-0418">Kinase</keyword>